<dbReference type="AlphaFoldDB" id="A0AA96WHU8"/>
<reference evidence="2" key="1">
    <citation type="submission" date="2020-05" db="EMBL/GenBank/DDBJ databases">
        <authorList>
            <person name="Zhu T."/>
            <person name="Keshari N."/>
            <person name="Lu X."/>
        </authorList>
    </citation>
    <scope>NUCLEOTIDE SEQUENCE</scope>
    <source>
        <strain evidence="2">NK1-12</strain>
    </source>
</reference>
<feature type="domain" description="DUF5615" evidence="1">
    <location>
        <begin position="1"/>
        <end position="87"/>
    </location>
</feature>
<gene>
    <name evidence="2" type="ORF">HJG54_23820</name>
</gene>
<sequence length="107" mass="12063">MRVLLDENLPRKLKRHFDEGVEALTVGDCGWTGIKNGELLRIAQAEFDVFITTDKGIPYEQNLSIFAIAIIILEAKSNRFEDLSVLLPRLNEVLKSVRVGELIRVAV</sequence>
<dbReference type="RefSeq" id="WP_316431727.1">
    <property type="nucleotide sequence ID" value="NZ_CP053586.1"/>
</dbReference>
<evidence type="ECO:0000313" key="2">
    <source>
        <dbReference type="EMBL" id="WNZ25573.1"/>
    </source>
</evidence>
<proteinExistence type="predicted"/>
<protein>
    <submittedName>
        <fullName evidence="2">DUF5615 family PIN-like protein</fullName>
    </submittedName>
</protein>
<evidence type="ECO:0000259" key="1">
    <source>
        <dbReference type="Pfam" id="PF18480"/>
    </source>
</evidence>
<accession>A0AA96WHU8</accession>
<dbReference type="Pfam" id="PF18480">
    <property type="entry name" value="DUF5615"/>
    <property type="match status" value="1"/>
</dbReference>
<organism evidence="2">
    <name type="scientific">Leptolyngbya sp. NK1-12</name>
    <dbReference type="NCBI Taxonomy" id="2547451"/>
    <lineage>
        <taxon>Bacteria</taxon>
        <taxon>Bacillati</taxon>
        <taxon>Cyanobacteriota</taxon>
        <taxon>Cyanophyceae</taxon>
        <taxon>Leptolyngbyales</taxon>
        <taxon>Leptolyngbyaceae</taxon>
        <taxon>Leptolyngbya group</taxon>
        <taxon>Leptolyngbya</taxon>
    </lineage>
</organism>
<dbReference type="InterPro" id="IPR041049">
    <property type="entry name" value="DUF5615"/>
</dbReference>
<name>A0AA96WHU8_9CYAN</name>
<dbReference type="EMBL" id="CP053586">
    <property type="protein sequence ID" value="WNZ25573.1"/>
    <property type="molecule type" value="Genomic_DNA"/>
</dbReference>